<evidence type="ECO:0000256" key="13">
    <source>
        <dbReference type="SAM" id="Phobius"/>
    </source>
</evidence>
<keyword evidence="11 13" id="KW-0472">Membrane</keyword>
<dbReference type="InterPro" id="IPR001421">
    <property type="entry name" value="ATP8_metazoa"/>
</dbReference>
<evidence type="ECO:0000256" key="1">
    <source>
        <dbReference type="ARBA" id="ARBA00004304"/>
    </source>
</evidence>
<keyword evidence="8 13" id="KW-1133">Transmembrane helix</keyword>
<comment type="subunit">
    <text evidence="3">F-type ATPases have 2 components, CF(1) - the catalytic core - and CF(0) - the membrane proton channel.</text>
</comment>
<evidence type="ECO:0000256" key="9">
    <source>
        <dbReference type="ARBA" id="ARBA00023065"/>
    </source>
</evidence>
<evidence type="ECO:0000256" key="3">
    <source>
        <dbReference type="ARBA" id="ARBA00011291"/>
    </source>
</evidence>
<evidence type="ECO:0000256" key="8">
    <source>
        <dbReference type="ARBA" id="ARBA00022989"/>
    </source>
</evidence>
<keyword evidence="4 12" id="KW-0813">Transport</keyword>
<protein>
    <recommendedName>
        <fullName evidence="12">ATP synthase complex subunit 8</fullName>
    </recommendedName>
</protein>
<dbReference type="EMBL" id="OM991317">
    <property type="protein sequence ID" value="URX52893.1"/>
    <property type="molecule type" value="Genomic_DNA"/>
</dbReference>
<dbReference type="GO" id="GO:0015986">
    <property type="term" value="P:proton motive force-driven ATP synthesis"/>
    <property type="evidence" value="ECO:0007669"/>
    <property type="project" value="InterPro"/>
</dbReference>
<dbReference type="AlphaFoldDB" id="A0A8X8M1T7"/>
<evidence type="ECO:0000256" key="4">
    <source>
        <dbReference type="ARBA" id="ARBA00022448"/>
    </source>
</evidence>
<organism evidence="14">
    <name type="scientific">Glyptotermes sp. 3 AB-2022a</name>
    <dbReference type="NCBI Taxonomy" id="2942727"/>
    <lineage>
        <taxon>Eukaryota</taxon>
        <taxon>Metazoa</taxon>
        <taxon>Ecdysozoa</taxon>
        <taxon>Arthropoda</taxon>
        <taxon>Hexapoda</taxon>
        <taxon>Insecta</taxon>
        <taxon>Pterygota</taxon>
        <taxon>Neoptera</taxon>
        <taxon>Polyneoptera</taxon>
        <taxon>Dictyoptera</taxon>
        <taxon>Blattodea</taxon>
        <taxon>Blattoidea</taxon>
        <taxon>Termitoidae</taxon>
        <taxon>Kalotermitidae</taxon>
        <taxon>Glyptotermitinae</taxon>
        <taxon>Glyptotermes</taxon>
    </lineage>
</organism>
<proteinExistence type="inferred from homology"/>
<evidence type="ECO:0000256" key="5">
    <source>
        <dbReference type="ARBA" id="ARBA00022547"/>
    </source>
</evidence>
<comment type="similarity">
    <text evidence="2 12">Belongs to the ATPase protein 8 family.</text>
</comment>
<evidence type="ECO:0000256" key="11">
    <source>
        <dbReference type="ARBA" id="ARBA00023136"/>
    </source>
</evidence>
<comment type="subcellular location">
    <subcellularLocation>
        <location evidence="1 12">Mitochondrion membrane</location>
        <topology evidence="1 12">Single-pass membrane protein</topology>
    </subcellularLocation>
</comment>
<dbReference type="GO" id="GO:0031966">
    <property type="term" value="C:mitochondrial membrane"/>
    <property type="evidence" value="ECO:0007669"/>
    <property type="project" value="UniProtKB-SubCell"/>
</dbReference>
<dbReference type="GO" id="GO:0045259">
    <property type="term" value="C:proton-transporting ATP synthase complex"/>
    <property type="evidence" value="ECO:0007669"/>
    <property type="project" value="UniProtKB-KW"/>
</dbReference>
<evidence type="ECO:0000256" key="7">
    <source>
        <dbReference type="ARBA" id="ARBA00022781"/>
    </source>
</evidence>
<accession>A0A8X8M1T7</accession>
<evidence type="ECO:0000313" key="14">
    <source>
        <dbReference type="EMBL" id="URX52893.1"/>
    </source>
</evidence>
<keyword evidence="6 12" id="KW-0812">Transmembrane</keyword>
<gene>
    <name evidence="14" type="primary">ATP8</name>
</gene>
<keyword evidence="7 12" id="KW-0375">Hydrogen ion transport</keyword>
<reference evidence="14" key="1">
    <citation type="journal article" date="2022" name="Mol. Biol. Evol.">
        <title>Molecular phylogeny reveals the past transoceanic voyages of drywood termites (Isoptera, Kalotermitidae).</title>
        <authorList>
            <person name="Bucek A."/>
            <person name="Wang M."/>
            <person name="Sobotnik J."/>
            <person name="Hellemans S."/>
            <person name="Sillam-Dusses D."/>
            <person name="Mizumoto N."/>
            <person name="Stiblik P."/>
            <person name="Clitheroe C."/>
            <person name="Lu T."/>
            <person name="Gonzalez Plaza J.J."/>
            <person name="Mohagan A."/>
            <person name="Rafanomezantsoa J.J."/>
            <person name="Fisher B."/>
            <person name="Engel M.S."/>
            <person name="Roisin Y."/>
            <person name="Evans T.A."/>
            <person name="Scheffrahn R."/>
            <person name="Bourguignon T."/>
        </authorList>
    </citation>
    <scope>NUCLEOTIDE SEQUENCE</scope>
    <source>
        <strain evidence="14">Cam16-42</strain>
    </source>
</reference>
<keyword evidence="5 12" id="KW-0138">CF(0)</keyword>
<name>A0A8X8M1T7_9NEOP</name>
<geneLocation type="mitochondrion" evidence="14"/>
<sequence length="52" mass="6250">MPQMMPLSWVTLFIMFSTAFILFNTMNYYSHIPKTTITSKNEIKTKTSNWKW</sequence>
<keyword evidence="10 12" id="KW-0496">Mitochondrion</keyword>
<keyword evidence="9 12" id="KW-0406">Ion transport</keyword>
<evidence type="ECO:0000256" key="10">
    <source>
        <dbReference type="ARBA" id="ARBA00023128"/>
    </source>
</evidence>
<dbReference type="Pfam" id="PF00895">
    <property type="entry name" value="ATP-synt_8"/>
    <property type="match status" value="1"/>
</dbReference>
<dbReference type="GO" id="GO:0015078">
    <property type="term" value="F:proton transmembrane transporter activity"/>
    <property type="evidence" value="ECO:0007669"/>
    <property type="project" value="InterPro"/>
</dbReference>
<evidence type="ECO:0000256" key="12">
    <source>
        <dbReference type="RuleBase" id="RU003661"/>
    </source>
</evidence>
<feature type="transmembrane region" description="Helical" evidence="13">
    <location>
        <begin position="6"/>
        <end position="24"/>
    </location>
</feature>
<evidence type="ECO:0000256" key="6">
    <source>
        <dbReference type="ARBA" id="ARBA00022692"/>
    </source>
</evidence>
<evidence type="ECO:0000256" key="2">
    <source>
        <dbReference type="ARBA" id="ARBA00008892"/>
    </source>
</evidence>